<dbReference type="PROSITE" id="PS50883">
    <property type="entry name" value="EAL"/>
    <property type="match status" value="1"/>
</dbReference>
<dbReference type="InterPro" id="IPR000014">
    <property type="entry name" value="PAS"/>
</dbReference>
<gene>
    <name evidence="3" type="ORF">FJU11_11810</name>
</gene>
<feature type="domain" description="GGDEF" evidence="2">
    <location>
        <begin position="327"/>
        <end position="459"/>
    </location>
</feature>
<dbReference type="Gene3D" id="3.20.20.450">
    <property type="entry name" value="EAL domain"/>
    <property type="match status" value="1"/>
</dbReference>
<dbReference type="Gene3D" id="3.30.70.270">
    <property type="match status" value="1"/>
</dbReference>
<dbReference type="InterPro" id="IPR013767">
    <property type="entry name" value="PAS_fold"/>
</dbReference>
<dbReference type="PANTHER" id="PTHR44757:SF2">
    <property type="entry name" value="BIOFILM ARCHITECTURE MAINTENANCE PROTEIN MBAA"/>
    <property type="match status" value="1"/>
</dbReference>
<dbReference type="PROSITE" id="PS50887">
    <property type="entry name" value="GGDEF"/>
    <property type="match status" value="1"/>
</dbReference>
<evidence type="ECO:0000259" key="1">
    <source>
        <dbReference type="PROSITE" id="PS50883"/>
    </source>
</evidence>
<dbReference type="Gene3D" id="3.30.450.40">
    <property type="match status" value="1"/>
</dbReference>
<dbReference type="NCBIfam" id="TIGR00229">
    <property type="entry name" value="sensory_box"/>
    <property type="match status" value="1"/>
</dbReference>
<dbReference type="SUPFAM" id="SSF55785">
    <property type="entry name" value="PYP-like sensor domain (PAS domain)"/>
    <property type="match status" value="1"/>
</dbReference>
<evidence type="ECO:0000259" key="2">
    <source>
        <dbReference type="PROSITE" id="PS50887"/>
    </source>
</evidence>
<dbReference type="SMART" id="SM00065">
    <property type="entry name" value="GAF"/>
    <property type="match status" value="1"/>
</dbReference>
<dbReference type="Pfam" id="PF00563">
    <property type="entry name" value="EAL"/>
    <property type="match status" value="1"/>
</dbReference>
<feature type="domain" description="EAL" evidence="1">
    <location>
        <begin position="468"/>
        <end position="718"/>
    </location>
</feature>
<reference evidence="3 4" key="1">
    <citation type="submission" date="2019-06" db="EMBL/GenBank/DDBJ databases">
        <authorList>
            <person name="Li M."/>
        </authorList>
    </citation>
    <scope>NUCLEOTIDE SEQUENCE [LARGE SCALE GENOMIC DNA]</scope>
    <source>
        <strain evidence="3 4">BGMRC6574</strain>
    </source>
</reference>
<dbReference type="InterPro" id="IPR003018">
    <property type="entry name" value="GAF"/>
</dbReference>
<proteinExistence type="predicted"/>
<dbReference type="InterPro" id="IPR029787">
    <property type="entry name" value="Nucleotide_cyclase"/>
</dbReference>
<dbReference type="InterPro" id="IPR029016">
    <property type="entry name" value="GAF-like_dom_sf"/>
</dbReference>
<dbReference type="PANTHER" id="PTHR44757">
    <property type="entry name" value="DIGUANYLATE CYCLASE DGCP"/>
    <property type="match status" value="1"/>
</dbReference>
<dbReference type="AlphaFoldDB" id="A0A506U349"/>
<dbReference type="Pfam" id="PF00990">
    <property type="entry name" value="GGDEF"/>
    <property type="match status" value="1"/>
</dbReference>
<keyword evidence="4" id="KW-1185">Reference proteome</keyword>
<evidence type="ECO:0000313" key="3">
    <source>
        <dbReference type="EMBL" id="TPW27444.1"/>
    </source>
</evidence>
<dbReference type="Proteomes" id="UP000320314">
    <property type="component" value="Unassembled WGS sequence"/>
</dbReference>
<accession>A0A506U349</accession>
<dbReference type="InterPro" id="IPR035965">
    <property type="entry name" value="PAS-like_dom_sf"/>
</dbReference>
<comment type="caution">
    <text evidence="3">The sequence shown here is derived from an EMBL/GenBank/DDBJ whole genome shotgun (WGS) entry which is preliminary data.</text>
</comment>
<dbReference type="NCBIfam" id="TIGR00254">
    <property type="entry name" value="GGDEF"/>
    <property type="match status" value="1"/>
</dbReference>
<dbReference type="Pfam" id="PF01590">
    <property type="entry name" value="GAF"/>
    <property type="match status" value="1"/>
</dbReference>
<sequence>MRSAPAAGSKDMPASTYQIPDDETLRIQTLRSFASLSARHDEIVQKSVDLVARQFGAPIAIVTLFENDTQCFASSSLFDDETVESVFGLCSRAVLDRQVLFVEDACNDARFCEDPCVTGEPAIRFYAGAPLIGANDVEVGALSIVDTKPRFDLSETSREILGEMASLVMLRIEDQRLESMKRGAMELASATPDGVIVTNVTGGIDFWNPAAERIFERKRGEAQGQNFAEFIVDGSASLLEDCIVERSGDSMECEARLPNGQARPIEVSATRWEHSGNVFTGFIVRDASQRKAAAERIWHMAHHDALTGLANRTFFNTRVQNHIEHGGSGAVLYVDMDDFKVINDTLGHHAGDELLRAFAERLSLGLPPETLLARLGGDEFAILVDRTTPDAARALATTLLDLAGRPFEIDGKTLSMSVSAGIAMTPEHGETSAQILHCADIALYEAKRAGRGSYHVYDLALDERTRDRHALGHAMREALQNDEFELYYQPFYEAETLTLVGYEALIRWNHPERGLVPPGEFIPVAEETGFIHVLGEWVLKKACREAITWPAGLTVSVNLSPVQFRRKALNSAVTSALSQSGLPAHRLELEITETVLLDETMANLATLKQLKSLGVRVSLDDFGVGYSSLSYLRTFPFDKLKIDRSFVNDLGTRDEALAIVRAVTGMGRSLGIKTTAEGVETEEQYACLREERCSYIQGYLFGRPQPVQRLAHLKDHDACGEARWRSVG</sequence>
<dbReference type="InterPro" id="IPR000160">
    <property type="entry name" value="GGDEF_dom"/>
</dbReference>
<dbReference type="InterPro" id="IPR001633">
    <property type="entry name" value="EAL_dom"/>
</dbReference>
<dbReference type="SMART" id="SM00267">
    <property type="entry name" value="GGDEF"/>
    <property type="match status" value="1"/>
</dbReference>
<evidence type="ECO:0000313" key="4">
    <source>
        <dbReference type="Proteomes" id="UP000320314"/>
    </source>
</evidence>
<dbReference type="Pfam" id="PF00989">
    <property type="entry name" value="PAS"/>
    <property type="match status" value="1"/>
</dbReference>
<name>A0A506U349_9HYPH</name>
<dbReference type="InterPro" id="IPR052155">
    <property type="entry name" value="Biofilm_reg_signaling"/>
</dbReference>
<dbReference type="CDD" id="cd01949">
    <property type="entry name" value="GGDEF"/>
    <property type="match status" value="1"/>
</dbReference>
<dbReference type="CDD" id="cd00130">
    <property type="entry name" value="PAS"/>
    <property type="match status" value="1"/>
</dbReference>
<dbReference type="SUPFAM" id="SSF55781">
    <property type="entry name" value="GAF domain-like"/>
    <property type="match status" value="1"/>
</dbReference>
<dbReference type="InterPro" id="IPR043128">
    <property type="entry name" value="Rev_trsase/Diguanyl_cyclase"/>
</dbReference>
<dbReference type="Gene3D" id="3.30.450.20">
    <property type="entry name" value="PAS domain"/>
    <property type="match status" value="1"/>
</dbReference>
<protein>
    <submittedName>
        <fullName evidence="3">EAL domain-containing protein</fullName>
    </submittedName>
</protein>
<dbReference type="OrthoDB" id="9814202at2"/>
<dbReference type="SUPFAM" id="SSF141868">
    <property type="entry name" value="EAL domain-like"/>
    <property type="match status" value="1"/>
</dbReference>
<dbReference type="CDD" id="cd01948">
    <property type="entry name" value="EAL"/>
    <property type="match status" value="1"/>
</dbReference>
<dbReference type="InterPro" id="IPR035919">
    <property type="entry name" value="EAL_sf"/>
</dbReference>
<dbReference type="SMART" id="SM00091">
    <property type="entry name" value="PAS"/>
    <property type="match status" value="1"/>
</dbReference>
<dbReference type="SMART" id="SM00052">
    <property type="entry name" value="EAL"/>
    <property type="match status" value="1"/>
</dbReference>
<dbReference type="GO" id="GO:0006355">
    <property type="term" value="P:regulation of DNA-templated transcription"/>
    <property type="evidence" value="ECO:0007669"/>
    <property type="project" value="InterPro"/>
</dbReference>
<organism evidence="3 4">
    <name type="scientific">Pararhizobium mangrovi</name>
    <dbReference type="NCBI Taxonomy" id="2590452"/>
    <lineage>
        <taxon>Bacteria</taxon>
        <taxon>Pseudomonadati</taxon>
        <taxon>Pseudomonadota</taxon>
        <taxon>Alphaproteobacteria</taxon>
        <taxon>Hyphomicrobiales</taxon>
        <taxon>Rhizobiaceae</taxon>
        <taxon>Rhizobium/Agrobacterium group</taxon>
        <taxon>Pararhizobium</taxon>
    </lineage>
</organism>
<dbReference type="SUPFAM" id="SSF55073">
    <property type="entry name" value="Nucleotide cyclase"/>
    <property type="match status" value="1"/>
</dbReference>
<dbReference type="EMBL" id="VHLH01000021">
    <property type="protein sequence ID" value="TPW27444.1"/>
    <property type="molecule type" value="Genomic_DNA"/>
</dbReference>